<dbReference type="PANTHER" id="PTHR43176:SF3">
    <property type="entry name" value="3-HYDROXYISOBUTYRYL-COA HYDROLASE, MITOCHONDRIAL"/>
    <property type="match status" value="1"/>
</dbReference>
<accession>A0A7I9WL56</accession>
<dbReference type="EMBL" id="BLKT01000003">
    <property type="protein sequence ID" value="GFG57937.1"/>
    <property type="molecule type" value="Genomic_DNA"/>
</dbReference>
<name>A0A7I9WL56_9MYCO</name>
<gene>
    <name evidence="5" type="primary">echA9_2</name>
    <name evidence="5" type="ORF">MMUR_20730</name>
</gene>
<proteinExistence type="predicted"/>
<dbReference type="GO" id="GO:0005829">
    <property type="term" value="C:cytosol"/>
    <property type="evidence" value="ECO:0007669"/>
    <property type="project" value="TreeGrafter"/>
</dbReference>
<dbReference type="RefSeq" id="WP_193488959.1">
    <property type="nucleotide sequence ID" value="NZ_BAAAMC010000024.1"/>
</dbReference>
<dbReference type="SUPFAM" id="SSF52096">
    <property type="entry name" value="ClpP/crotonase"/>
    <property type="match status" value="1"/>
</dbReference>
<dbReference type="Gene3D" id="3.90.226.10">
    <property type="entry name" value="2-enoyl-CoA Hydratase, Chain A, domain 1"/>
    <property type="match status" value="1"/>
</dbReference>
<evidence type="ECO:0000313" key="5">
    <source>
        <dbReference type="EMBL" id="GFG57937.1"/>
    </source>
</evidence>
<evidence type="ECO:0000256" key="2">
    <source>
        <dbReference type="ARBA" id="ARBA00011915"/>
    </source>
</evidence>
<feature type="domain" description="Enoyl-CoA hydratase/isomerase" evidence="4">
    <location>
        <begin position="21"/>
        <end position="340"/>
    </location>
</feature>
<keyword evidence="6" id="KW-1185">Reference proteome</keyword>
<evidence type="ECO:0000256" key="3">
    <source>
        <dbReference type="ARBA" id="ARBA00022801"/>
    </source>
</evidence>
<evidence type="ECO:0000256" key="1">
    <source>
        <dbReference type="ARBA" id="ARBA00001709"/>
    </source>
</evidence>
<dbReference type="Pfam" id="PF16113">
    <property type="entry name" value="ECH_2"/>
    <property type="match status" value="1"/>
</dbReference>
<dbReference type="AlphaFoldDB" id="A0A7I9WL56"/>
<dbReference type="InterPro" id="IPR045004">
    <property type="entry name" value="ECH_dom"/>
</dbReference>
<dbReference type="GO" id="GO:0006574">
    <property type="term" value="P:L-valine catabolic process"/>
    <property type="evidence" value="ECO:0007669"/>
    <property type="project" value="TreeGrafter"/>
</dbReference>
<evidence type="ECO:0000259" key="4">
    <source>
        <dbReference type="Pfam" id="PF16113"/>
    </source>
</evidence>
<keyword evidence="3 5" id="KW-0378">Hydrolase</keyword>
<dbReference type="GO" id="GO:0003860">
    <property type="term" value="F:3-hydroxyisobutyryl-CoA hydrolase activity"/>
    <property type="evidence" value="ECO:0007669"/>
    <property type="project" value="UniProtKB-EC"/>
</dbReference>
<dbReference type="Proteomes" id="UP000465241">
    <property type="component" value="Unassembled WGS sequence"/>
</dbReference>
<evidence type="ECO:0000313" key="6">
    <source>
        <dbReference type="Proteomes" id="UP000465241"/>
    </source>
</evidence>
<protein>
    <recommendedName>
        <fullName evidence="2">3-hydroxyisobutyryl-CoA hydrolase</fullName>
        <ecNumber evidence="2">3.1.2.4</ecNumber>
    </recommendedName>
</protein>
<dbReference type="NCBIfam" id="NF004127">
    <property type="entry name" value="PRK05617.1"/>
    <property type="match status" value="1"/>
</dbReference>
<comment type="catalytic activity">
    <reaction evidence="1">
        <text>3-hydroxy-2-methylpropanoyl-CoA + H2O = 3-hydroxy-2-methylpropanoate + CoA + H(+)</text>
        <dbReference type="Rhea" id="RHEA:20888"/>
        <dbReference type="ChEBI" id="CHEBI:11805"/>
        <dbReference type="ChEBI" id="CHEBI:15377"/>
        <dbReference type="ChEBI" id="CHEBI:15378"/>
        <dbReference type="ChEBI" id="CHEBI:57287"/>
        <dbReference type="ChEBI" id="CHEBI:57340"/>
        <dbReference type="EC" id="3.1.2.4"/>
    </reaction>
</comment>
<dbReference type="InterPro" id="IPR029045">
    <property type="entry name" value="ClpP/crotonase-like_dom_sf"/>
</dbReference>
<dbReference type="EC" id="3.1.2.4" evidence="2"/>
<dbReference type="PANTHER" id="PTHR43176">
    <property type="entry name" value="3-HYDROXYISOBUTYRYL-COA HYDROLASE-RELATED"/>
    <property type="match status" value="1"/>
</dbReference>
<reference evidence="5 6" key="1">
    <citation type="journal article" date="2019" name="Emerg. Microbes Infect.">
        <title>Comprehensive subspecies identification of 175 nontuberculous mycobacteria species based on 7547 genomic profiles.</title>
        <authorList>
            <person name="Matsumoto Y."/>
            <person name="Kinjo T."/>
            <person name="Motooka D."/>
            <person name="Nabeya D."/>
            <person name="Jung N."/>
            <person name="Uechi K."/>
            <person name="Horii T."/>
            <person name="Iida T."/>
            <person name="Fujita J."/>
            <person name="Nakamura S."/>
        </authorList>
    </citation>
    <scope>NUCLEOTIDE SEQUENCE [LARGE SCALE GENOMIC DNA]</scope>
    <source>
        <strain evidence="5 6">JCM 13392</strain>
    </source>
</reference>
<dbReference type="CDD" id="cd06558">
    <property type="entry name" value="crotonase-like"/>
    <property type="match status" value="1"/>
</dbReference>
<sequence length="355" mass="37267">MADPPPVDPRGQVLTRVDGTVGLVTLNRPTVINALNHAMVSVLHRTLTAWAHDPAITAVVLSGAGDRGLCAGGDVVEIYHSALGDGCAARRFWYDEYQLNAYISRYPKPYVALMDGIVMGGGVGLSAHANTRVVTDRTRVAMPEVRIGLIPDVGGTYLLSRAPGRTGLHVGLTGASFTGADAIALGFADHYVPHNALTHFTAAIVSDGVDAALAAHAEQPRGSQLAQHPWIDECYAGDTVAQIVSALRAHGDAAAHEAARQIVGHSPTAVAVTLEAIRRAAHLDTLEDALSMEYRTSTAALRSHDLREGIRAQVIDKDRAPRWAPAEYSAVSTATVHAYFAGAAAVGGHPSAAPQ</sequence>
<comment type="caution">
    <text evidence="5">The sequence shown here is derived from an EMBL/GenBank/DDBJ whole genome shotgun (WGS) entry which is preliminary data.</text>
</comment>
<dbReference type="InterPro" id="IPR032259">
    <property type="entry name" value="HIBYL-CoA-H"/>
</dbReference>
<organism evidence="5 6">
    <name type="scientific">Mycolicibacterium murale</name>
    <dbReference type="NCBI Taxonomy" id="182220"/>
    <lineage>
        <taxon>Bacteria</taxon>
        <taxon>Bacillati</taxon>
        <taxon>Actinomycetota</taxon>
        <taxon>Actinomycetes</taxon>
        <taxon>Mycobacteriales</taxon>
        <taxon>Mycobacteriaceae</taxon>
        <taxon>Mycolicibacterium</taxon>
    </lineage>
</organism>